<evidence type="ECO:0000256" key="1">
    <source>
        <dbReference type="SAM" id="MobiDB-lite"/>
    </source>
</evidence>
<dbReference type="EMBL" id="NCKW01001367">
    <property type="protein sequence ID" value="POM79544.1"/>
    <property type="molecule type" value="Genomic_DNA"/>
</dbReference>
<protein>
    <submittedName>
        <fullName evidence="2">Uncharacterized protein</fullName>
    </submittedName>
</protein>
<feature type="non-terminal residue" evidence="2">
    <location>
        <position position="1"/>
    </location>
</feature>
<keyword evidence="3" id="KW-1185">Reference proteome</keyword>
<dbReference type="AlphaFoldDB" id="A0A2P4YP29"/>
<feature type="compositionally biased region" description="Polar residues" evidence="1">
    <location>
        <begin position="138"/>
        <end position="149"/>
    </location>
</feature>
<feature type="region of interest" description="Disordered" evidence="1">
    <location>
        <begin position="138"/>
        <end position="164"/>
    </location>
</feature>
<name>A0A2P4YP29_9STRA</name>
<evidence type="ECO:0000313" key="2">
    <source>
        <dbReference type="EMBL" id="POM79544.1"/>
    </source>
</evidence>
<sequence length="164" mass="18078">ILAYAESRDETLFEREREHYECWLAEQPPAVERREYPTPQSILTRDTEDSGPVDESQVYCAEDMTQATDMTGRECSRRGDSLAFRAVVDASDGVAVEGIPTKEPEHTIPVLESGDRAFEQAQKQSSTHATDDALCTEASNVETSENIGASGQVVDEPDDRAAHT</sequence>
<accession>A0A2P4YP29</accession>
<comment type="caution">
    <text evidence="2">The sequence shown here is derived from an EMBL/GenBank/DDBJ whole genome shotgun (WGS) entry which is preliminary data.</text>
</comment>
<evidence type="ECO:0000313" key="3">
    <source>
        <dbReference type="Proteomes" id="UP000237271"/>
    </source>
</evidence>
<dbReference type="OrthoDB" id="10603579at2759"/>
<gene>
    <name evidence="2" type="ORF">PHPALM_2761</name>
</gene>
<proteinExistence type="predicted"/>
<dbReference type="Proteomes" id="UP000237271">
    <property type="component" value="Unassembled WGS sequence"/>
</dbReference>
<reference evidence="2 3" key="1">
    <citation type="journal article" date="2017" name="Genome Biol. Evol.">
        <title>Phytophthora megakarya and P. palmivora, closely related causal agents of cacao black pod rot, underwent increases in genome sizes and gene numbers by different mechanisms.</title>
        <authorList>
            <person name="Ali S.S."/>
            <person name="Shao J."/>
            <person name="Lary D.J."/>
            <person name="Kronmiller B."/>
            <person name="Shen D."/>
            <person name="Strem M.D."/>
            <person name="Amoako-Attah I."/>
            <person name="Akrofi A.Y."/>
            <person name="Begoude B.A."/>
            <person name="Ten Hoopen G.M."/>
            <person name="Coulibaly K."/>
            <person name="Kebe B.I."/>
            <person name="Melnick R.L."/>
            <person name="Guiltinan M.J."/>
            <person name="Tyler B.M."/>
            <person name="Meinhardt L.W."/>
            <person name="Bailey B.A."/>
        </authorList>
    </citation>
    <scope>NUCLEOTIDE SEQUENCE [LARGE SCALE GENOMIC DNA]</scope>
    <source>
        <strain evidence="3">sbr112.9</strain>
    </source>
</reference>
<organism evidence="2 3">
    <name type="scientific">Phytophthora palmivora</name>
    <dbReference type="NCBI Taxonomy" id="4796"/>
    <lineage>
        <taxon>Eukaryota</taxon>
        <taxon>Sar</taxon>
        <taxon>Stramenopiles</taxon>
        <taxon>Oomycota</taxon>
        <taxon>Peronosporomycetes</taxon>
        <taxon>Peronosporales</taxon>
        <taxon>Peronosporaceae</taxon>
        <taxon>Phytophthora</taxon>
    </lineage>
</organism>